<dbReference type="InterPro" id="IPR018062">
    <property type="entry name" value="HTH_AraC-typ_CS"/>
</dbReference>
<sequence>MNALEQIAWAKEFEEVLAPPEMAGFGRRWIPPSRYAAGHEDCFQIEPSFLLTTKHFRMREECFETHRGTDRLVFLYHLDGRRTISPSRGEALKLQKPTLVAYFHPKGVDAISQWAESQSETALALGFDPQDPPRVVAEFSDQLTVLQDLMHDAAGRFTWIELPICSEMEKVARSVIFRSIGQHFVHHYVSAKAKELLCITLDNLLSPRFVKSGTALGMDERMERLKTIFDGDLKSKLPICKLAEEFNISSRSVNKAFADRYGINASDYRAMVRLSKAVDLLVNTTMPLKMIAYEVGYDHASNFCLAFKKHYGYTPKEIRRSGLLQDAAQSETMAGSPD</sequence>
<dbReference type="InterPro" id="IPR009057">
    <property type="entry name" value="Homeodomain-like_sf"/>
</dbReference>
<evidence type="ECO:0000256" key="2">
    <source>
        <dbReference type="ARBA" id="ARBA00023125"/>
    </source>
</evidence>
<dbReference type="PRINTS" id="PR00032">
    <property type="entry name" value="HTHARAC"/>
</dbReference>
<dbReference type="EMBL" id="CP133151">
    <property type="protein sequence ID" value="WVT06425.1"/>
    <property type="molecule type" value="Genomic_DNA"/>
</dbReference>
<evidence type="ECO:0000313" key="6">
    <source>
        <dbReference type="Proteomes" id="UP001432360"/>
    </source>
</evidence>
<keyword evidence="6" id="KW-1185">Reference proteome</keyword>
<feature type="domain" description="HTH araC/xylS-type" evidence="4">
    <location>
        <begin position="223"/>
        <end position="321"/>
    </location>
</feature>
<dbReference type="SUPFAM" id="SSF46689">
    <property type="entry name" value="Homeodomain-like"/>
    <property type="match status" value="1"/>
</dbReference>
<dbReference type="SMART" id="SM00342">
    <property type="entry name" value="HTH_ARAC"/>
    <property type="match status" value="1"/>
</dbReference>
<dbReference type="Proteomes" id="UP001432360">
    <property type="component" value="Plasmid pSchITTGS70c"/>
</dbReference>
<accession>A0ABZ2BG02</accession>
<protein>
    <submittedName>
        <fullName evidence="5">Helix-turn-helix transcriptional regulator</fullName>
    </submittedName>
</protein>
<dbReference type="InterPro" id="IPR020449">
    <property type="entry name" value="Tscrpt_reg_AraC-type_HTH"/>
</dbReference>
<evidence type="ECO:0000256" key="1">
    <source>
        <dbReference type="ARBA" id="ARBA00023015"/>
    </source>
</evidence>
<proteinExistence type="predicted"/>
<dbReference type="PROSITE" id="PS01124">
    <property type="entry name" value="HTH_ARAC_FAMILY_2"/>
    <property type="match status" value="1"/>
</dbReference>
<dbReference type="PROSITE" id="PS00041">
    <property type="entry name" value="HTH_ARAC_FAMILY_1"/>
    <property type="match status" value="1"/>
</dbReference>
<dbReference type="InterPro" id="IPR053142">
    <property type="entry name" value="PchR_regulatory_protein"/>
</dbReference>
<name>A0ABZ2BG02_9HYPH</name>
<reference evidence="5" key="1">
    <citation type="submission" date="2023-08" db="EMBL/GenBank/DDBJ databases">
        <title>Complete genome sequence of Sinorhizobium chiapanecum ITTG S70 isolated from Acaciella angustissima nodules in Chiapas-Mexico.</title>
        <authorList>
            <person name="Rincon-Rosales R."/>
            <person name="Rogel M.A."/>
            <person name="Rincon-Medina C.I."/>
            <person name="Guerrero G."/>
            <person name="Manzano-Gomez L.A."/>
            <person name="Lopez-Lopez A."/>
            <person name="Rincon Molina F.A."/>
            <person name="Martinez-Romero E."/>
        </authorList>
    </citation>
    <scope>NUCLEOTIDE SEQUENCE</scope>
    <source>
        <strain evidence="5">ITTG S70</strain>
        <plasmid evidence="5">pSchITTGS70c</plasmid>
    </source>
</reference>
<keyword evidence="2" id="KW-0238">DNA-binding</keyword>
<dbReference type="PANTHER" id="PTHR47893:SF1">
    <property type="entry name" value="REGULATORY PROTEIN PCHR"/>
    <property type="match status" value="1"/>
</dbReference>
<evidence type="ECO:0000259" key="4">
    <source>
        <dbReference type="PROSITE" id="PS01124"/>
    </source>
</evidence>
<evidence type="ECO:0000313" key="5">
    <source>
        <dbReference type="EMBL" id="WVT06425.1"/>
    </source>
</evidence>
<evidence type="ECO:0000256" key="3">
    <source>
        <dbReference type="ARBA" id="ARBA00023163"/>
    </source>
</evidence>
<dbReference type="Gene3D" id="1.10.10.60">
    <property type="entry name" value="Homeodomain-like"/>
    <property type="match status" value="1"/>
</dbReference>
<gene>
    <name evidence="5" type="ORF">RB548_24070</name>
</gene>
<dbReference type="RefSeq" id="WP_331375488.1">
    <property type="nucleotide sequence ID" value="NZ_CP133151.1"/>
</dbReference>
<keyword evidence="5" id="KW-0614">Plasmid</keyword>
<keyword evidence="3" id="KW-0804">Transcription</keyword>
<keyword evidence="1" id="KW-0805">Transcription regulation</keyword>
<dbReference type="PANTHER" id="PTHR47893">
    <property type="entry name" value="REGULATORY PROTEIN PCHR"/>
    <property type="match status" value="1"/>
</dbReference>
<organism evidence="5 6">
    <name type="scientific">Sinorhizobium chiapasense</name>
    <dbReference type="NCBI Taxonomy" id="501572"/>
    <lineage>
        <taxon>Bacteria</taxon>
        <taxon>Pseudomonadati</taxon>
        <taxon>Pseudomonadota</taxon>
        <taxon>Alphaproteobacteria</taxon>
        <taxon>Hyphomicrobiales</taxon>
        <taxon>Rhizobiaceae</taxon>
        <taxon>Sinorhizobium/Ensifer group</taxon>
        <taxon>Sinorhizobium</taxon>
    </lineage>
</organism>
<dbReference type="Pfam" id="PF12833">
    <property type="entry name" value="HTH_18"/>
    <property type="match status" value="1"/>
</dbReference>
<dbReference type="InterPro" id="IPR018060">
    <property type="entry name" value="HTH_AraC"/>
</dbReference>
<geneLocation type="plasmid" evidence="5 6">
    <name>pSchITTGS70c</name>
</geneLocation>